<feature type="region of interest" description="Disordered" evidence="1">
    <location>
        <begin position="38"/>
        <end position="62"/>
    </location>
</feature>
<dbReference type="Proteomes" id="UP000054018">
    <property type="component" value="Unassembled WGS sequence"/>
</dbReference>
<dbReference type="AlphaFoldDB" id="A0A0C9YKE1"/>
<organism evidence="2 3">
    <name type="scientific">Pisolithus microcarpus 441</name>
    <dbReference type="NCBI Taxonomy" id="765257"/>
    <lineage>
        <taxon>Eukaryota</taxon>
        <taxon>Fungi</taxon>
        <taxon>Dikarya</taxon>
        <taxon>Basidiomycota</taxon>
        <taxon>Agaricomycotina</taxon>
        <taxon>Agaricomycetes</taxon>
        <taxon>Agaricomycetidae</taxon>
        <taxon>Boletales</taxon>
        <taxon>Sclerodermatineae</taxon>
        <taxon>Pisolithaceae</taxon>
        <taxon>Pisolithus</taxon>
    </lineage>
</organism>
<protein>
    <submittedName>
        <fullName evidence="2">Uncharacterized protein</fullName>
    </submittedName>
</protein>
<accession>A0A0C9YKE1</accession>
<evidence type="ECO:0000256" key="1">
    <source>
        <dbReference type="SAM" id="MobiDB-lite"/>
    </source>
</evidence>
<dbReference type="EMBL" id="KN834406">
    <property type="protein sequence ID" value="KIK10827.1"/>
    <property type="molecule type" value="Genomic_DNA"/>
</dbReference>
<keyword evidence="3" id="KW-1185">Reference proteome</keyword>
<sequence length="93" mass="10200">MCARHRKIDQLACYLESPPNEFEATSKPTTCIGVPDAPDNVFIQDRDNPPTPLPNSDNYASGATAMPHVKEETDAGYQLSFRPKFGLFSASPD</sequence>
<gene>
    <name evidence="2" type="ORF">PISMIDRAFT_20052</name>
</gene>
<reference evidence="3" key="2">
    <citation type="submission" date="2015-01" db="EMBL/GenBank/DDBJ databases">
        <title>Evolutionary Origins and Diversification of the Mycorrhizal Mutualists.</title>
        <authorList>
            <consortium name="DOE Joint Genome Institute"/>
            <consortium name="Mycorrhizal Genomics Consortium"/>
            <person name="Kohler A."/>
            <person name="Kuo A."/>
            <person name="Nagy L.G."/>
            <person name="Floudas D."/>
            <person name="Copeland A."/>
            <person name="Barry K.W."/>
            <person name="Cichocki N."/>
            <person name="Veneault-Fourrey C."/>
            <person name="LaButti K."/>
            <person name="Lindquist E.A."/>
            <person name="Lipzen A."/>
            <person name="Lundell T."/>
            <person name="Morin E."/>
            <person name="Murat C."/>
            <person name="Riley R."/>
            <person name="Ohm R."/>
            <person name="Sun H."/>
            <person name="Tunlid A."/>
            <person name="Henrissat B."/>
            <person name="Grigoriev I.V."/>
            <person name="Hibbett D.S."/>
            <person name="Martin F."/>
        </authorList>
    </citation>
    <scope>NUCLEOTIDE SEQUENCE [LARGE SCALE GENOMIC DNA]</scope>
    <source>
        <strain evidence="3">441</strain>
    </source>
</reference>
<dbReference type="HOGENOM" id="CLU_2400551_0_0_1"/>
<evidence type="ECO:0000313" key="2">
    <source>
        <dbReference type="EMBL" id="KIK10827.1"/>
    </source>
</evidence>
<name>A0A0C9YKE1_9AGAM</name>
<evidence type="ECO:0000313" key="3">
    <source>
        <dbReference type="Proteomes" id="UP000054018"/>
    </source>
</evidence>
<reference evidence="2 3" key="1">
    <citation type="submission" date="2014-04" db="EMBL/GenBank/DDBJ databases">
        <authorList>
            <consortium name="DOE Joint Genome Institute"/>
            <person name="Kuo A."/>
            <person name="Kohler A."/>
            <person name="Costa M.D."/>
            <person name="Nagy L.G."/>
            <person name="Floudas D."/>
            <person name="Copeland A."/>
            <person name="Barry K.W."/>
            <person name="Cichocki N."/>
            <person name="Veneault-Fourrey C."/>
            <person name="LaButti K."/>
            <person name="Lindquist E.A."/>
            <person name="Lipzen A."/>
            <person name="Lundell T."/>
            <person name="Morin E."/>
            <person name="Murat C."/>
            <person name="Sun H."/>
            <person name="Tunlid A."/>
            <person name="Henrissat B."/>
            <person name="Grigoriev I.V."/>
            <person name="Hibbett D.S."/>
            <person name="Martin F."/>
            <person name="Nordberg H.P."/>
            <person name="Cantor M.N."/>
            <person name="Hua S.X."/>
        </authorList>
    </citation>
    <scope>NUCLEOTIDE SEQUENCE [LARGE SCALE GENOMIC DNA]</scope>
    <source>
        <strain evidence="2 3">441</strain>
    </source>
</reference>
<proteinExistence type="predicted"/>